<dbReference type="STRING" id="197221.gene:10747798"/>
<dbReference type="CAZy" id="GT4">
    <property type="family name" value="Glycosyltransferase Family 4"/>
</dbReference>
<organism evidence="2 3">
    <name type="scientific">Thermosynechococcus vestitus (strain NIES-2133 / IAM M-273 / BP-1)</name>
    <dbReference type="NCBI Taxonomy" id="197221"/>
    <lineage>
        <taxon>Bacteria</taxon>
        <taxon>Bacillati</taxon>
        <taxon>Cyanobacteriota</taxon>
        <taxon>Cyanophyceae</taxon>
        <taxon>Acaryochloridales</taxon>
        <taxon>Thermosynechococcaceae</taxon>
        <taxon>Thermosynechococcus</taxon>
    </lineage>
</organism>
<dbReference type="Proteomes" id="UP000000440">
    <property type="component" value="Chromosome"/>
</dbReference>
<keyword evidence="3" id="KW-1185">Reference proteome</keyword>
<evidence type="ECO:0000313" key="3">
    <source>
        <dbReference type="Proteomes" id="UP000000440"/>
    </source>
</evidence>
<dbReference type="PANTHER" id="PTHR12526">
    <property type="entry name" value="GLYCOSYLTRANSFERASE"/>
    <property type="match status" value="1"/>
</dbReference>
<gene>
    <name evidence="2" type="ordered locus">tll1202</name>
</gene>
<protein>
    <submittedName>
        <fullName evidence="2">Tll1202 protein</fullName>
    </submittedName>
</protein>
<dbReference type="eggNOG" id="COG0438">
    <property type="taxonomic scope" value="Bacteria"/>
</dbReference>
<dbReference type="Pfam" id="PF13477">
    <property type="entry name" value="Glyco_trans_4_2"/>
    <property type="match status" value="1"/>
</dbReference>
<name>Q8DJM0_THEVB</name>
<dbReference type="EnsemblBacteria" id="BAC08754">
    <property type="protein sequence ID" value="BAC08754"/>
    <property type="gene ID" value="BAC08754"/>
</dbReference>
<dbReference type="PATRIC" id="fig|197221.4.peg.1265"/>
<dbReference type="Pfam" id="PF13692">
    <property type="entry name" value="Glyco_trans_1_4"/>
    <property type="match status" value="1"/>
</dbReference>
<dbReference type="GO" id="GO:0016757">
    <property type="term" value="F:glycosyltransferase activity"/>
    <property type="evidence" value="ECO:0007669"/>
    <property type="project" value="TreeGrafter"/>
</dbReference>
<dbReference type="PANTHER" id="PTHR12526:SF638">
    <property type="entry name" value="SPORE COAT PROTEIN SA"/>
    <property type="match status" value="1"/>
</dbReference>
<reference evidence="2 3" key="1">
    <citation type="journal article" date="2002" name="DNA Res.">
        <title>Complete genome structure of the thermophilic cyanobacterium Thermosynechococcus elongatus BP-1.</title>
        <authorList>
            <person name="Nakamura Y."/>
            <person name="Kaneko T."/>
            <person name="Sato S."/>
            <person name="Ikeuchi M."/>
            <person name="Katoh H."/>
            <person name="Sasamoto S."/>
            <person name="Watanabe A."/>
            <person name="Iriguchi M."/>
            <person name="Kawashima K."/>
            <person name="Kimura T."/>
            <person name="Kishida Y."/>
            <person name="Kiyokawa C."/>
            <person name="Kohara M."/>
            <person name="Matsumoto M."/>
            <person name="Matsuno A."/>
            <person name="Nakazaki N."/>
            <person name="Shimpo S."/>
            <person name="Sugimoto M."/>
            <person name="Takeuchi C."/>
            <person name="Yamada M."/>
            <person name="Tabata S."/>
        </authorList>
    </citation>
    <scope>NUCLEOTIDE SEQUENCE [LARGE SCALE GENOMIC DNA]</scope>
    <source>
        <strain evidence="3">IAM M-273 / NIES-2133 / BP-1</strain>
    </source>
</reference>
<sequence>MLLLGYPIVCIRLYSTVIRYSMSESTLNRSNTESYRLAIIGNNASMLINFRKDLIIDLIASGYSVHCIVPASLDKEKRAILELGASFDEVYLERNSVNPFHDIHTLLSLVTLIKRINPSCILAFTAKPIIWGLTAAKLLGIEKRFVLFTGLGYFFSMNDRSMRDKCVGNILALLYKMTLPSATKVIFQNPDDCAEIKKLCELPADKVAVIKGTGVNLNEWRFSPVPTSPLVFTLAARLLREKGILEFVQAASQIKANHPKVEFWLLGDFDANPGSLVKEDLQNFIDDGIIQWFGFVDCKTYFCKTSVFVLPSYREGIPRSIQEAMAVGRAIITTDTPGCRETVIDGYNGFLVPARDVNALTKAMEAFVHQPELVHAMGYHSYLKAVEDFDVKKINAQYLQLFAEELGE</sequence>
<dbReference type="EMBL" id="BA000039">
    <property type="protein sequence ID" value="BAC08754.1"/>
    <property type="molecule type" value="Genomic_DNA"/>
</dbReference>
<dbReference type="KEGG" id="tel:tll1202"/>
<dbReference type="SUPFAM" id="SSF53756">
    <property type="entry name" value="UDP-Glycosyltransferase/glycogen phosphorylase"/>
    <property type="match status" value="1"/>
</dbReference>
<evidence type="ECO:0000313" key="2">
    <source>
        <dbReference type="EMBL" id="BAC08754.1"/>
    </source>
</evidence>
<dbReference type="CDD" id="cd03808">
    <property type="entry name" value="GT4_CapM-like"/>
    <property type="match status" value="1"/>
</dbReference>
<proteinExistence type="predicted"/>
<feature type="domain" description="Glycosyltransferase subfamily 4-like N-terminal" evidence="1">
    <location>
        <begin position="57"/>
        <end position="189"/>
    </location>
</feature>
<dbReference type="InterPro" id="IPR028098">
    <property type="entry name" value="Glyco_trans_4-like_N"/>
</dbReference>
<dbReference type="AlphaFoldDB" id="Q8DJM0"/>
<evidence type="ECO:0000259" key="1">
    <source>
        <dbReference type="Pfam" id="PF13477"/>
    </source>
</evidence>
<dbReference type="Gene3D" id="3.40.50.2000">
    <property type="entry name" value="Glycogen Phosphorylase B"/>
    <property type="match status" value="2"/>
</dbReference>
<accession>Q8DJM0</accession>